<comment type="caution">
    <text evidence="1">The sequence shown here is derived from an EMBL/GenBank/DDBJ whole genome shotgun (WGS) entry which is preliminary data.</text>
</comment>
<protein>
    <submittedName>
        <fullName evidence="1">Uncharacterized protein</fullName>
    </submittedName>
</protein>
<reference evidence="1 2" key="1">
    <citation type="submission" date="2023-10" db="EMBL/GenBank/DDBJ databases">
        <title>Paenibacillus strain PFR10 Genome sequencing and assembly.</title>
        <authorList>
            <person name="Kim I."/>
        </authorList>
    </citation>
    <scope>NUCLEOTIDE SEQUENCE [LARGE SCALE GENOMIC DNA]</scope>
    <source>
        <strain evidence="1 2">PFR10</strain>
    </source>
</reference>
<name>A0ABU3R7Y3_9BACL</name>
<dbReference type="EMBL" id="JAWCUD010000001">
    <property type="protein sequence ID" value="MDU0200387.1"/>
    <property type="molecule type" value="Genomic_DNA"/>
</dbReference>
<accession>A0ABU3R7Y3</accession>
<dbReference type="SUPFAM" id="SSF81301">
    <property type="entry name" value="Nucleotidyltransferase"/>
    <property type="match status" value="1"/>
</dbReference>
<sequence>MEIKDLVRITDKLTEFSIPYALGGSGLLHALGLVEQMNDWDLLVECPKEKLTEAIHGYSWQEQTSGEGLFASEYRIQVAPLSIDFIGYFALRSTKGIVKLPLGKRDGSTWQGIPLSAPETWYVAYKMMGREPKAELLYNYLKNIDRSEEIIIELVRHEMMDESIKADLLKLLG</sequence>
<proteinExistence type="predicted"/>
<gene>
    <name evidence="1" type="ORF">RQP52_04755</name>
</gene>
<dbReference type="RefSeq" id="WP_315949767.1">
    <property type="nucleotide sequence ID" value="NZ_JAWCUD010000001.1"/>
</dbReference>
<evidence type="ECO:0000313" key="1">
    <source>
        <dbReference type="EMBL" id="MDU0200387.1"/>
    </source>
</evidence>
<keyword evidence="2" id="KW-1185">Reference proteome</keyword>
<evidence type="ECO:0000313" key="2">
    <source>
        <dbReference type="Proteomes" id="UP001260980"/>
    </source>
</evidence>
<dbReference type="InterPro" id="IPR043519">
    <property type="entry name" value="NT_sf"/>
</dbReference>
<dbReference type="Proteomes" id="UP001260980">
    <property type="component" value="Unassembled WGS sequence"/>
</dbReference>
<organism evidence="1 2">
    <name type="scientific">Paenibacillus violae</name>
    <dbReference type="NCBI Taxonomy" id="3077234"/>
    <lineage>
        <taxon>Bacteria</taxon>
        <taxon>Bacillati</taxon>
        <taxon>Bacillota</taxon>
        <taxon>Bacilli</taxon>
        <taxon>Bacillales</taxon>
        <taxon>Paenibacillaceae</taxon>
        <taxon>Paenibacillus</taxon>
    </lineage>
</organism>
<dbReference type="Gene3D" id="3.30.460.40">
    <property type="match status" value="1"/>
</dbReference>